<dbReference type="eggNOG" id="arCOG02601">
    <property type="taxonomic scope" value="Archaea"/>
</dbReference>
<feature type="compositionally biased region" description="Basic and acidic residues" evidence="4">
    <location>
        <begin position="1"/>
        <end position="12"/>
    </location>
</feature>
<dbReference type="PANTHER" id="PTHR44591">
    <property type="entry name" value="STRESS RESPONSE REGULATOR PROTEIN 1"/>
    <property type="match status" value="1"/>
</dbReference>
<name>M0CYZ8_9EURY</name>
<reference evidence="6 7" key="1">
    <citation type="journal article" date="2014" name="PLoS Genet.">
        <title>Phylogenetically driven sequencing of extremely halophilic archaea reveals strategies for static and dynamic osmo-response.</title>
        <authorList>
            <person name="Becker E.A."/>
            <person name="Seitzer P.M."/>
            <person name="Tritt A."/>
            <person name="Larsen D."/>
            <person name="Krusor M."/>
            <person name="Yao A.I."/>
            <person name="Wu D."/>
            <person name="Madern D."/>
            <person name="Eisen J.A."/>
            <person name="Darling A.E."/>
            <person name="Facciotti M.T."/>
        </authorList>
    </citation>
    <scope>NUCLEOTIDE SEQUENCE [LARGE SCALE GENOMIC DNA]</scope>
    <source>
        <strain evidence="6 7">2-9-1</strain>
    </source>
</reference>
<dbReference type="STRING" id="797114.C475_07020"/>
<feature type="compositionally biased region" description="Basic and acidic residues" evidence="4">
    <location>
        <begin position="24"/>
        <end position="39"/>
    </location>
</feature>
<dbReference type="PANTHER" id="PTHR44591:SF3">
    <property type="entry name" value="RESPONSE REGULATORY DOMAIN-CONTAINING PROTEIN"/>
    <property type="match status" value="1"/>
</dbReference>
<dbReference type="InterPro" id="IPR050595">
    <property type="entry name" value="Bact_response_regulator"/>
</dbReference>
<dbReference type="CDD" id="cd00156">
    <property type="entry name" value="REC"/>
    <property type="match status" value="1"/>
</dbReference>
<evidence type="ECO:0000256" key="2">
    <source>
        <dbReference type="PROSITE-ProRule" id="PRU00169"/>
    </source>
</evidence>
<accession>M0CYZ8</accession>
<evidence type="ECO:0000259" key="5">
    <source>
        <dbReference type="PROSITE" id="PS50110"/>
    </source>
</evidence>
<evidence type="ECO:0000256" key="4">
    <source>
        <dbReference type="SAM" id="MobiDB-lite"/>
    </source>
</evidence>
<dbReference type="Proteomes" id="UP000011626">
    <property type="component" value="Unassembled WGS sequence"/>
</dbReference>
<dbReference type="PATRIC" id="fig|797114.5.peg.1434"/>
<feature type="domain" description="Response regulatory" evidence="5">
    <location>
        <begin position="39"/>
        <end position="146"/>
    </location>
</feature>
<dbReference type="PROSITE" id="PS50110">
    <property type="entry name" value="RESPONSE_REGULATORY"/>
    <property type="match status" value="1"/>
</dbReference>
<evidence type="ECO:0000256" key="1">
    <source>
        <dbReference type="ARBA" id="ARBA00022553"/>
    </source>
</evidence>
<dbReference type="SMART" id="SM00448">
    <property type="entry name" value="REC"/>
    <property type="match status" value="1"/>
</dbReference>
<evidence type="ECO:0000256" key="3">
    <source>
        <dbReference type="SAM" id="Coils"/>
    </source>
</evidence>
<feature type="coiled-coil region" evidence="3">
    <location>
        <begin position="166"/>
        <end position="193"/>
    </location>
</feature>
<dbReference type="InterPro" id="IPR001789">
    <property type="entry name" value="Sig_transdc_resp-reg_receiver"/>
</dbReference>
<keyword evidence="7" id="KW-1185">Reference proteome</keyword>
<keyword evidence="1 2" id="KW-0597">Phosphoprotein</keyword>
<dbReference type="EMBL" id="AOIU01000013">
    <property type="protein sequence ID" value="ELZ27652.1"/>
    <property type="molecule type" value="Genomic_DNA"/>
</dbReference>
<dbReference type="GO" id="GO:0000160">
    <property type="term" value="P:phosphorelay signal transduction system"/>
    <property type="evidence" value="ECO:0007669"/>
    <property type="project" value="InterPro"/>
</dbReference>
<dbReference type="SUPFAM" id="SSF52172">
    <property type="entry name" value="CheY-like"/>
    <property type="match status" value="1"/>
</dbReference>
<protein>
    <submittedName>
        <fullName evidence="6">Response regulator receiver protein</fullName>
    </submittedName>
</protein>
<dbReference type="Pfam" id="PF00072">
    <property type="entry name" value="Response_reg"/>
    <property type="match status" value="1"/>
</dbReference>
<feature type="modified residue" description="4-aspartylphosphate" evidence="2">
    <location>
        <position position="86"/>
    </location>
</feature>
<keyword evidence="3" id="KW-0175">Coiled coil</keyword>
<gene>
    <name evidence="6" type="ORF">C475_07020</name>
</gene>
<comment type="caution">
    <text evidence="6">The sequence shown here is derived from an EMBL/GenBank/DDBJ whole genome shotgun (WGS) entry which is preliminary data.</text>
</comment>
<evidence type="ECO:0000313" key="7">
    <source>
        <dbReference type="Proteomes" id="UP000011626"/>
    </source>
</evidence>
<feature type="region of interest" description="Disordered" evidence="4">
    <location>
        <begin position="1"/>
        <end position="39"/>
    </location>
</feature>
<sequence length="211" mass="23251">MSPASDRPDHPEPMNPDETADGESTTRDRSQGGGLDERVVLVADRDPAVTDELAAVLRERFTVRSAYDSADALASLDPDVSVALLDATLPGLSAQRVVDRVRTDDADCQVAALADEPVDVESTAFDDYLLKPVNDDRLTETVERLSRRATYRTTLEEFFGVAQERANASGENRERLDRRLAELDDRLDDVFRSLDGPEAYDAALRELDADP</sequence>
<dbReference type="InterPro" id="IPR011006">
    <property type="entry name" value="CheY-like_superfamily"/>
</dbReference>
<evidence type="ECO:0000313" key="6">
    <source>
        <dbReference type="EMBL" id="ELZ27652.1"/>
    </source>
</evidence>
<proteinExistence type="predicted"/>
<organism evidence="6 7">
    <name type="scientific">Halosimplex carlsbadense 2-9-1</name>
    <dbReference type="NCBI Taxonomy" id="797114"/>
    <lineage>
        <taxon>Archaea</taxon>
        <taxon>Methanobacteriati</taxon>
        <taxon>Methanobacteriota</taxon>
        <taxon>Stenosarchaea group</taxon>
        <taxon>Halobacteria</taxon>
        <taxon>Halobacteriales</taxon>
        <taxon>Haloarculaceae</taxon>
        <taxon>Halosimplex</taxon>
    </lineage>
</organism>
<dbReference type="AlphaFoldDB" id="M0CYZ8"/>
<dbReference type="Gene3D" id="3.40.50.2300">
    <property type="match status" value="1"/>
</dbReference>